<dbReference type="PROSITE" id="PS00487">
    <property type="entry name" value="IMP_DH_GMP_RED"/>
    <property type="match status" value="1"/>
</dbReference>
<dbReference type="EC" id="1.7.1.7" evidence="1"/>
<sequence>MCCSGPKRSTLKSRSEVDLMRSFTFRNSKGSYRGIPIIAANMDTVGTFEMAGVFCVWGWCPEGVDDWKEFAVKHPECIESVAVSTGTGENDFERLSDILAAVPQIQYVCVDVANGYSEHFVHFVKDVRQKFPSHTIMAGNVVTGEMVEELILAGADIIKVGIGPGSVCTTRKKTGVGYPQLSAVIECADAAHGLGGHIISVSYSYLLSLH</sequence>
<dbReference type="InterPro" id="IPR001093">
    <property type="entry name" value="IMP_DH_GMPRt"/>
</dbReference>
<evidence type="ECO:0000256" key="4">
    <source>
        <dbReference type="ARBA" id="ARBA00023002"/>
    </source>
</evidence>
<proteinExistence type="predicted"/>
<evidence type="ECO:0000313" key="8">
    <source>
        <dbReference type="Proteomes" id="UP000593565"/>
    </source>
</evidence>
<comment type="caution">
    <text evidence="7">The sequence shown here is derived from an EMBL/GenBank/DDBJ whole genome shotgun (WGS) entry which is preliminary data.</text>
</comment>
<dbReference type="Proteomes" id="UP000593565">
    <property type="component" value="Unassembled WGS sequence"/>
</dbReference>
<dbReference type="AlphaFoldDB" id="A0A7J6B1Y2"/>
<dbReference type="SMART" id="SM01240">
    <property type="entry name" value="IMPDH"/>
    <property type="match status" value="1"/>
</dbReference>
<evidence type="ECO:0000256" key="1">
    <source>
        <dbReference type="ARBA" id="ARBA00012678"/>
    </source>
</evidence>
<dbReference type="GO" id="GO:0003920">
    <property type="term" value="F:GMP reductase activity"/>
    <property type="evidence" value="ECO:0007669"/>
    <property type="project" value="UniProtKB-EC"/>
</dbReference>
<evidence type="ECO:0000256" key="5">
    <source>
        <dbReference type="ARBA" id="ARBA00048616"/>
    </source>
</evidence>
<dbReference type="PANTHER" id="PTHR43170:SF4">
    <property type="entry name" value="GMP REDUCTASE 2"/>
    <property type="match status" value="1"/>
</dbReference>
<evidence type="ECO:0000259" key="6">
    <source>
        <dbReference type="Pfam" id="PF00478"/>
    </source>
</evidence>
<reference evidence="7 8" key="1">
    <citation type="submission" date="2020-02" db="EMBL/GenBank/DDBJ databases">
        <title>A chromosome-scale genome assembly of the black bullhead catfish (Ameiurus melas).</title>
        <authorList>
            <person name="Wen M."/>
            <person name="Zham M."/>
            <person name="Cabau C."/>
            <person name="Klopp C."/>
            <person name="Donnadieu C."/>
            <person name="Roques C."/>
            <person name="Bouchez O."/>
            <person name="Lampietro C."/>
            <person name="Jouanno E."/>
            <person name="Herpin A."/>
            <person name="Louis A."/>
            <person name="Berthelot C."/>
            <person name="Parey E."/>
            <person name="Roest-Crollius H."/>
            <person name="Braasch I."/>
            <person name="Postlethwait J."/>
            <person name="Robinson-Rechavi M."/>
            <person name="Echchiki A."/>
            <person name="Begum T."/>
            <person name="Montfort J."/>
            <person name="Schartl M."/>
            <person name="Bobe J."/>
            <person name="Guiguen Y."/>
        </authorList>
    </citation>
    <scope>NUCLEOTIDE SEQUENCE [LARGE SCALE GENOMIC DNA]</scope>
    <source>
        <strain evidence="7">M_S1</strain>
        <tissue evidence="7">Blood</tissue>
    </source>
</reference>
<dbReference type="Pfam" id="PF00478">
    <property type="entry name" value="IMPDH"/>
    <property type="match status" value="1"/>
</dbReference>
<dbReference type="Gene3D" id="3.20.20.70">
    <property type="entry name" value="Aldolase class I"/>
    <property type="match status" value="1"/>
</dbReference>
<dbReference type="InterPro" id="IPR013785">
    <property type="entry name" value="Aldolase_TIM"/>
</dbReference>
<evidence type="ECO:0000256" key="3">
    <source>
        <dbReference type="ARBA" id="ARBA00022857"/>
    </source>
</evidence>
<gene>
    <name evidence="7" type="ORF">AMELA_G00061660</name>
</gene>
<keyword evidence="4" id="KW-0560">Oxidoreductase</keyword>
<comment type="catalytic activity">
    <reaction evidence="5">
        <text>IMP + NH4(+) + NADP(+) = GMP + NADPH + 2 H(+)</text>
        <dbReference type="Rhea" id="RHEA:17185"/>
        <dbReference type="ChEBI" id="CHEBI:15378"/>
        <dbReference type="ChEBI" id="CHEBI:28938"/>
        <dbReference type="ChEBI" id="CHEBI:57783"/>
        <dbReference type="ChEBI" id="CHEBI:58053"/>
        <dbReference type="ChEBI" id="CHEBI:58115"/>
        <dbReference type="ChEBI" id="CHEBI:58349"/>
        <dbReference type="EC" id="1.7.1.7"/>
    </reaction>
</comment>
<dbReference type="InterPro" id="IPR050139">
    <property type="entry name" value="GMP_reductase"/>
</dbReference>
<keyword evidence="3" id="KW-0521">NADP</keyword>
<evidence type="ECO:0000256" key="2">
    <source>
        <dbReference type="ARBA" id="ARBA00015800"/>
    </source>
</evidence>
<name>A0A7J6B1Y2_AMEME</name>
<dbReference type="SUPFAM" id="SSF51412">
    <property type="entry name" value="Inosine monophosphate dehydrogenase (IMPDH)"/>
    <property type="match status" value="1"/>
</dbReference>
<feature type="domain" description="IMP dehydrogenase/GMP reductase" evidence="6">
    <location>
        <begin position="80"/>
        <end position="200"/>
    </location>
</feature>
<keyword evidence="8" id="KW-1185">Reference proteome</keyword>
<dbReference type="InterPro" id="IPR015875">
    <property type="entry name" value="IMP_DH/GMP_Rdtase_CS"/>
</dbReference>
<accession>A0A7J6B1Y2</accession>
<dbReference type="EMBL" id="JAAGNN010000005">
    <property type="protein sequence ID" value="KAF4089010.1"/>
    <property type="molecule type" value="Genomic_DNA"/>
</dbReference>
<protein>
    <recommendedName>
        <fullName evidence="2">GMP reductase</fullName>
        <ecNumber evidence="1">1.7.1.7</ecNumber>
    </recommendedName>
</protein>
<evidence type="ECO:0000313" key="7">
    <source>
        <dbReference type="EMBL" id="KAF4089010.1"/>
    </source>
</evidence>
<dbReference type="PANTHER" id="PTHR43170">
    <property type="entry name" value="GMP REDUCTASE"/>
    <property type="match status" value="1"/>
</dbReference>
<organism evidence="7 8">
    <name type="scientific">Ameiurus melas</name>
    <name type="common">Black bullhead</name>
    <name type="synonym">Silurus melas</name>
    <dbReference type="NCBI Taxonomy" id="219545"/>
    <lineage>
        <taxon>Eukaryota</taxon>
        <taxon>Metazoa</taxon>
        <taxon>Chordata</taxon>
        <taxon>Craniata</taxon>
        <taxon>Vertebrata</taxon>
        <taxon>Euteleostomi</taxon>
        <taxon>Actinopterygii</taxon>
        <taxon>Neopterygii</taxon>
        <taxon>Teleostei</taxon>
        <taxon>Ostariophysi</taxon>
        <taxon>Siluriformes</taxon>
        <taxon>Ictaluridae</taxon>
        <taxon>Ameiurus</taxon>
    </lineage>
</organism>